<dbReference type="RefSeq" id="WP_068867933.1">
    <property type="nucleotide sequence ID" value="NZ_VDCI01000001.1"/>
</dbReference>
<feature type="signal peptide" evidence="1">
    <location>
        <begin position="1"/>
        <end position="20"/>
    </location>
</feature>
<feature type="chain" id="PRO_5022959075" description="Tetratricopeptide repeat protein" evidence="1">
    <location>
        <begin position="21"/>
        <end position="681"/>
    </location>
</feature>
<sequence>MKTVTWCKGILFLFATVALAGCQDPVSGPGTPGDLLEKARNLVDEGEAAAALELLEKGIGADTLNGYSRFSADMLMLKRRIEERNGEYFNALDTHRILAEHCLGMLDEGSLIELGMAKARLLADMGRFSEAAETGDAVAGASARDRLQVAEWYLQAGLGGKAVRICSEFDATSDLPLRLEAAALALRAGGQAHQAVKVLELSRQLVSRSGGDPLHEAYAFRRAAQSLVSREPNRDDASYLLFKALSRARAAGAEQLEKVLDYEANAVLERNSEVSARSATYFEDQGMELPGALAFLDYARFSQVADGRRYELLRQGIRRLRFQLPPYRPQWVTAALDSAVGELIDYLVAHGRYSEAFLLDEEMRLDSLSLMVQRDPSLFSLSPEHAGLHEDVSRLMQETAALSQRAVNILEAGRDLTNLPRISALLHKKRGVLYSRLAQVREVAPFEAEKVLPGPVTLPRLQEKLPPDQAILKVVAGKEWLAVYLLQGDKVSISRRQVAIEEFSRRLERVRQLVSIARPGFEELFEQDPDRLWLNSLLLEPFASRLEHIRHVTLLSQLPLPLQFLGEDRWFQNTHTVSMLSSGWEYYWFSVFPATSFSEEIEFAPVTAFAGRAMQLKAEDPGRQLFLTWQPLAGNEQDETRVLLAMALQGGRQASAVLSDMQGNHAPDEGPWPFLLPYAPR</sequence>
<accession>A0A5C4S2X4</accession>
<organism evidence="2 3">
    <name type="scientific">Prosthecochloris vibrioformis</name>
    <name type="common">Chlorobium vibrioforme</name>
    <dbReference type="NCBI Taxonomy" id="1098"/>
    <lineage>
        <taxon>Bacteria</taxon>
        <taxon>Pseudomonadati</taxon>
        <taxon>Chlorobiota</taxon>
        <taxon>Chlorobiia</taxon>
        <taxon>Chlorobiales</taxon>
        <taxon>Chlorobiaceae</taxon>
        <taxon>Prosthecochloris</taxon>
    </lineage>
</organism>
<evidence type="ECO:0000256" key="1">
    <source>
        <dbReference type="SAM" id="SignalP"/>
    </source>
</evidence>
<comment type="caution">
    <text evidence="2">The sequence shown here is derived from an EMBL/GenBank/DDBJ whole genome shotgun (WGS) entry which is preliminary data.</text>
</comment>
<dbReference type="Proteomes" id="UP000309544">
    <property type="component" value="Unassembled WGS sequence"/>
</dbReference>
<dbReference type="PROSITE" id="PS51257">
    <property type="entry name" value="PROKAR_LIPOPROTEIN"/>
    <property type="match status" value="1"/>
</dbReference>
<name>A0A5C4S2X4_PROVB</name>
<keyword evidence="1" id="KW-0732">Signal</keyword>
<protein>
    <recommendedName>
        <fullName evidence="4">Tetratricopeptide repeat protein</fullName>
    </recommendedName>
</protein>
<evidence type="ECO:0008006" key="4">
    <source>
        <dbReference type="Google" id="ProtNLM"/>
    </source>
</evidence>
<dbReference type="EMBL" id="VDCI01000001">
    <property type="protein sequence ID" value="TNJ37836.1"/>
    <property type="molecule type" value="Genomic_DNA"/>
</dbReference>
<proteinExistence type="predicted"/>
<reference evidence="2 3" key="1">
    <citation type="submission" date="2019-05" db="EMBL/GenBank/DDBJ databases">
        <title>Draft Whole-Genome sequence of the green sulfur bacterium Prosthecochloris vibrioformis DSM 260.</title>
        <authorList>
            <person name="Meyer T.E."/>
            <person name="Kyndt J.A."/>
        </authorList>
    </citation>
    <scope>NUCLEOTIDE SEQUENCE [LARGE SCALE GENOMIC DNA]</scope>
    <source>
        <strain evidence="2 3">DSM 260</strain>
    </source>
</reference>
<keyword evidence="3" id="KW-1185">Reference proteome</keyword>
<evidence type="ECO:0000313" key="3">
    <source>
        <dbReference type="Proteomes" id="UP000309544"/>
    </source>
</evidence>
<dbReference type="AlphaFoldDB" id="A0A5C4S2X4"/>
<gene>
    <name evidence="2" type="ORF">FGF68_01265</name>
</gene>
<evidence type="ECO:0000313" key="2">
    <source>
        <dbReference type="EMBL" id="TNJ37836.1"/>
    </source>
</evidence>